<keyword evidence="2" id="KW-0342">GTP-binding</keyword>
<dbReference type="GO" id="GO:0005525">
    <property type="term" value="F:GTP binding"/>
    <property type="evidence" value="ECO:0007669"/>
    <property type="project" value="UniProtKB-KW"/>
</dbReference>
<dbReference type="EMBL" id="QGML01001380">
    <property type="protein sequence ID" value="TVY89170.1"/>
    <property type="molecule type" value="Genomic_DNA"/>
</dbReference>
<dbReference type="Pfam" id="PF00071">
    <property type="entry name" value="Ras"/>
    <property type="match status" value="1"/>
</dbReference>
<dbReference type="SUPFAM" id="SSF52540">
    <property type="entry name" value="P-loop containing nucleoside triphosphate hydrolases"/>
    <property type="match status" value="1"/>
</dbReference>
<evidence type="ECO:0000313" key="4">
    <source>
        <dbReference type="Proteomes" id="UP000315522"/>
    </source>
</evidence>
<dbReference type="Proteomes" id="UP000315522">
    <property type="component" value="Unassembled WGS sequence"/>
</dbReference>
<dbReference type="InterPro" id="IPR027417">
    <property type="entry name" value="P-loop_NTPase"/>
</dbReference>
<dbReference type="InterPro" id="IPR001806">
    <property type="entry name" value="Small_GTPase"/>
</dbReference>
<evidence type="ECO:0000256" key="2">
    <source>
        <dbReference type="ARBA" id="ARBA00023134"/>
    </source>
</evidence>
<dbReference type="PRINTS" id="PR00449">
    <property type="entry name" value="RASTRNSFRMNG"/>
</dbReference>
<comment type="caution">
    <text evidence="3">The sequence shown here is derived from an EMBL/GenBank/DDBJ whole genome shotgun (WGS) entry which is preliminary data.</text>
</comment>
<dbReference type="GO" id="GO:0007264">
    <property type="term" value="P:small GTPase-mediated signal transduction"/>
    <property type="evidence" value="ECO:0007669"/>
    <property type="project" value="InterPro"/>
</dbReference>
<dbReference type="AlphaFoldDB" id="A0A559M8A9"/>
<organism evidence="3 4">
    <name type="scientific">Lachnellula willkommii</name>
    <dbReference type="NCBI Taxonomy" id="215461"/>
    <lineage>
        <taxon>Eukaryota</taxon>
        <taxon>Fungi</taxon>
        <taxon>Dikarya</taxon>
        <taxon>Ascomycota</taxon>
        <taxon>Pezizomycotina</taxon>
        <taxon>Leotiomycetes</taxon>
        <taxon>Helotiales</taxon>
        <taxon>Lachnaceae</taxon>
        <taxon>Lachnellula</taxon>
    </lineage>
</organism>
<proteinExistence type="predicted"/>
<dbReference type="InterPro" id="IPR003578">
    <property type="entry name" value="Small_GTPase_Rho"/>
</dbReference>
<dbReference type="PANTHER" id="PTHR24072">
    <property type="entry name" value="RHO FAMILY GTPASE"/>
    <property type="match status" value="1"/>
</dbReference>
<dbReference type="PROSITE" id="PS51420">
    <property type="entry name" value="RHO"/>
    <property type="match status" value="1"/>
</dbReference>
<reference evidence="3 4" key="1">
    <citation type="submission" date="2018-05" db="EMBL/GenBank/DDBJ databases">
        <title>Genome sequencing and assembly of the regulated plant pathogen Lachnellula willkommii and related sister species for the development of diagnostic species identification markers.</title>
        <authorList>
            <person name="Giroux E."/>
            <person name="Bilodeau G."/>
        </authorList>
    </citation>
    <scope>NUCLEOTIDE SEQUENCE [LARGE SCALE GENOMIC DNA]</scope>
    <source>
        <strain evidence="3 4">CBS 172.35</strain>
    </source>
</reference>
<dbReference type="SMART" id="SM00174">
    <property type="entry name" value="RHO"/>
    <property type="match status" value="1"/>
</dbReference>
<accession>A0A559M8A9</accession>
<keyword evidence="1" id="KW-0547">Nucleotide-binding</keyword>
<name>A0A559M8A9_9HELO</name>
<keyword evidence="4" id="KW-1185">Reference proteome</keyword>
<dbReference type="GO" id="GO:0003924">
    <property type="term" value="F:GTPase activity"/>
    <property type="evidence" value="ECO:0007669"/>
    <property type="project" value="InterPro"/>
</dbReference>
<evidence type="ECO:0000313" key="3">
    <source>
        <dbReference type="EMBL" id="TVY89170.1"/>
    </source>
</evidence>
<dbReference type="SMART" id="SM00175">
    <property type="entry name" value="RAB"/>
    <property type="match status" value="1"/>
</dbReference>
<protein>
    <submittedName>
        <fullName evidence="3">GTP-binding protein</fullName>
    </submittedName>
</protein>
<dbReference type="Gene3D" id="3.40.50.300">
    <property type="entry name" value="P-loop containing nucleotide triphosphate hydrolases"/>
    <property type="match status" value="1"/>
</dbReference>
<dbReference type="SMART" id="SM00173">
    <property type="entry name" value="RAS"/>
    <property type="match status" value="1"/>
</dbReference>
<evidence type="ECO:0000256" key="1">
    <source>
        <dbReference type="ARBA" id="ARBA00022741"/>
    </source>
</evidence>
<gene>
    <name evidence="3" type="primary">rhoA_1</name>
    <name evidence="3" type="ORF">LAWI1_G003553</name>
</gene>
<sequence>MADAPKVNILLLGDAECGKSTFLSFVLPPSLSLSLNQALLSSPLLQPRLVLLRPNNNSSSLPKHNPIPLLKDINQPFVFDISVKGTPYRFQLYDTASPESWTLLTPHVVILCYDISSRLSLINVQRLWTPQIPLTFPSLADSLPVLLLGLKRDLRSEHDPNGIMYPQEAYRVAQELRCDKYMECSAVSGELVAQVWEDVCRTAVRSVGGAGAGLSEGGCGVM</sequence>